<sequence>MNVQKVVLVIFIILGVLDIVYGLLMDDRISLLMGPVLIIIGLYLIARERKQAQDG</sequence>
<dbReference type="AlphaFoldDB" id="A0A485M0U1"/>
<name>A0A485M0U1_9ZZZZ</name>
<accession>A0A485M0U1</accession>
<keyword evidence="1" id="KW-0472">Membrane</keyword>
<keyword evidence="1" id="KW-0812">Transmembrane</keyword>
<evidence type="ECO:0000256" key="1">
    <source>
        <dbReference type="SAM" id="Phobius"/>
    </source>
</evidence>
<gene>
    <name evidence="2" type="ORF">SCFA_220076</name>
</gene>
<evidence type="ECO:0000313" key="2">
    <source>
        <dbReference type="EMBL" id="VFU13848.1"/>
    </source>
</evidence>
<feature type="transmembrane region" description="Helical" evidence="1">
    <location>
        <begin position="7"/>
        <end position="23"/>
    </location>
</feature>
<reference evidence="2" key="1">
    <citation type="submission" date="2019-03" db="EMBL/GenBank/DDBJ databases">
        <authorList>
            <person name="Hao L."/>
        </authorList>
    </citation>
    <scope>NUCLEOTIDE SEQUENCE</scope>
</reference>
<proteinExistence type="predicted"/>
<protein>
    <submittedName>
        <fullName evidence="2">Uncharacterized protein</fullName>
    </submittedName>
</protein>
<dbReference type="EMBL" id="CAADRM010000084">
    <property type="protein sequence ID" value="VFU13848.1"/>
    <property type="molecule type" value="Genomic_DNA"/>
</dbReference>
<feature type="transmembrane region" description="Helical" evidence="1">
    <location>
        <begin position="29"/>
        <end position="46"/>
    </location>
</feature>
<keyword evidence="1" id="KW-1133">Transmembrane helix</keyword>
<organism evidence="2">
    <name type="scientific">anaerobic digester metagenome</name>
    <dbReference type="NCBI Taxonomy" id="1263854"/>
    <lineage>
        <taxon>unclassified sequences</taxon>
        <taxon>metagenomes</taxon>
        <taxon>ecological metagenomes</taxon>
    </lineage>
</organism>